<name>A0A8X6YBT8_9ARAC</name>
<evidence type="ECO:0000313" key="2">
    <source>
        <dbReference type="Proteomes" id="UP000886998"/>
    </source>
</evidence>
<protein>
    <submittedName>
        <fullName evidence="1">Uncharacterized protein</fullName>
    </submittedName>
</protein>
<sequence length="126" mass="14468">MMFCIRFIPSSPAFKCRLSLLSLYVGQIARVSLDRKDITAASPFKNDSQDAAALRRYRFWRRLRPLDGLLAQDGSISPVISQFEHSDSCFTVASFRERQGNGRNDTCISPFTWRSKGQFIYKVTNY</sequence>
<reference evidence="1" key="1">
    <citation type="submission" date="2020-08" db="EMBL/GenBank/DDBJ databases">
        <title>Multicomponent nature underlies the extraordinary mechanical properties of spider dragline silk.</title>
        <authorList>
            <person name="Kono N."/>
            <person name="Nakamura H."/>
            <person name="Mori M."/>
            <person name="Yoshida Y."/>
            <person name="Ohtoshi R."/>
            <person name="Malay A.D."/>
            <person name="Moran D.A.P."/>
            <person name="Tomita M."/>
            <person name="Numata K."/>
            <person name="Arakawa K."/>
        </authorList>
    </citation>
    <scope>NUCLEOTIDE SEQUENCE</scope>
</reference>
<dbReference type="EMBL" id="BMAV01016717">
    <property type="protein sequence ID" value="GFY67738.1"/>
    <property type="molecule type" value="Genomic_DNA"/>
</dbReference>
<gene>
    <name evidence="1" type="ORF">TNIN_13011</name>
</gene>
<organism evidence="1 2">
    <name type="scientific">Trichonephila inaurata madagascariensis</name>
    <dbReference type="NCBI Taxonomy" id="2747483"/>
    <lineage>
        <taxon>Eukaryota</taxon>
        <taxon>Metazoa</taxon>
        <taxon>Ecdysozoa</taxon>
        <taxon>Arthropoda</taxon>
        <taxon>Chelicerata</taxon>
        <taxon>Arachnida</taxon>
        <taxon>Araneae</taxon>
        <taxon>Araneomorphae</taxon>
        <taxon>Entelegynae</taxon>
        <taxon>Araneoidea</taxon>
        <taxon>Nephilidae</taxon>
        <taxon>Trichonephila</taxon>
        <taxon>Trichonephila inaurata</taxon>
    </lineage>
</organism>
<dbReference type="AlphaFoldDB" id="A0A8X6YBT8"/>
<evidence type="ECO:0000313" key="1">
    <source>
        <dbReference type="EMBL" id="GFY67738.1"/>
    </source>
</evidence>
<accession>A0A8X6YBT8</accession>
<comment type="caution">
    <text evidence="1">The sequence shown here is derived from an EMBL/GenBank/DDBJ whole genome shotgun (WGS) entry which is preliminary data.</text>
</comment>
<proteinExistence type="predicted"/>
<keyword evidence="2" id="KW-1185">Reference proteome</keyword>
<dbReference type="Proteomes" id="UP000886998">
    <property type="component" value="Unassembled WGS sequence"/>
</dbReference>